<feature type="region of interest" description="Disordered" evidence="1">
    <location>
        <begin position="36"/>
        <end position="87"/>
    </location>
</feature>
<reference evidence="2 3" key="1">
    <citation type="submission" date="2022-01" db="EMBL/GenBank/DDBJ databases">
        <authorList>
            <person name="Xiong W."/>
            <person name="Schranz E."/>
        </authorList>
    </citation>
    <scope>NUCLEOTIDE SEQUENCE [LARGE SCALE GENOMIC DNA]</scope>
</reference>
<keyword evidence="3" id="KW-1185">Reference proteome</keyword>
<evidence type="ECO:0000256" key="1">
    <source>
        <dbReference type="SAM" id="MobiDB-lite"/>
    </source>
</evidence>
<organism evidence="2 3">
    <name type="scientific">Lactuca virosa</name>
    <dbReference type="NCBI Taxonomy" id="75947"/>
    <lineage>
        <taxon>Eukaryota</taxon>
        <taxon>Viridiplantae</taxon>
        <taxon>Streptophyta</taxon>
        <taxon>Embryophyta</taxon>
        <taxon>Tracheophyta</taxon>
        <taxon>Spermatophyta</taxon>
        <taxon>Magnoliopsida</taxon>
        <taxon>eudicotyledons</taxon>
        <taxon>Gunneridae</taxon>
        <taxon>Pentapetalae</taxon>
        <taxon>asterids</taxon>
        <taxon>campanulids</taxon>
        <taxon>Asterales</taxon>
        <taxon>Asteraceae</taxon>
        <taxon>Cichorioideae</taxon>
        <taxon>Cichorieae</taxon>
        <taxon>Lactucinae</taxon>
        <taxon>Lactuca</taxon>
    </lineage>
</organism>
<comment type="caution">
    <text evidence="2">The sequence shown here is derived from an EMBL/GenBank/DDBJ whole genome shotgun (WGS) entry which is preliminary data.</text>
</comment>
<dbReference type="Proteomes" id="UP001157418">
    <property type="component" value="Unassembled WGS sequence"/>
</dbReference>
<dbReference type="EMBL" id="CAKMRJ010005523">
    <property type="protein sequence ID" value="CAH1444253.1"/>
    <property type="molecule type" value="Genomic_DNA"/>
</dbReference>
<evidence type="ECO:0000313" key="2">
    <source>
        <dbReference type="EMBL" id="CAH1444253.1"/>
    </source>
</evidence>
<gene>
    <name evidence="2" type="ORF">LVIROSA_LOCUS30109</name>
</gene>
<evidence type="ECO:0000313" key="3">
    <source>
        <dbReference type="Proteomes" id="UP001157418"/>
    </source>
</evidence>
<accession>A0AAU9P2H9</accession>
<name>A0AAU9P2H9_9ASTR</name>
<protein>
    <submittedName>
        <fullName evidence="2">Uncharacterized protein</fullName>
    </submittedName>
</protein>
<proteinExistence type="predicted"/>
<sequence>MQMVDIPSNEGLIVDDEPNYMSIALYSKASTRTLNIDLDDYSPSPKKESQEHDVNQEAKFSYFPPHPPHDDGTPEDTDETNISEPKPERIRLTAQMTTDAQVKKLKITIEDFNGTTTYIKGQVIRNMRQIETLDLKIQNTIEDHLSLMYQKIDDFLQSLSNLDSVYEAKLDHLQSNITAQDRYIATLEKSVAEFSKASESSSTTPFQAFREKVQC</sequence>
<feature type="compositionally biased region" description="Basic and acidic residues" evidence="1">
    <location>
        <begin position="45"/>
        <end position="56"/>
    </location>
</feature>
<dbReference type="AlphaFoldDB" id="A0AAU9P2H9"/>